<keyword evidence="3" id="KW-0378">Hydrolase</keyword>
<dbReference type="Proteomes" id="UP000179860">
    <property type="component" value="Plasmid pl2WSM5005"/>
</dbReference>
<gene>
    <name evidence="8" type="ORF">BJG93_32950</name>
</gene>
<keyword evidence="4" id="KW-0862">Zinc</keyword>
<feature type="domain" description="JAB" evidence="7">
    <location>
        <begin position="87"/>
        <end position="180"/>
    </location>
</feature>
<dbReference type="EMBL" id="CP017565">
    <property type="protein sequence ID" value="APA90404.1"/>
    <property type="molecule type" value="Genomic_DNA"/>
</dbReference>
<geneLocation type="plasmid" evidence="8 9">
    <name>pl2WSM5005</name>
</geneLocation>
<proteinExistence type="predicted"/>
<evidence type="ECO:0000256" key="3">
    <source>
        <dbReference type="ARBA" id="ARBA00022801"/>
    </source>
</evidence>
<name>A0A1I9YW12_9BURK</name>
<evidence type="ECO:0000256" key="2">
    <source>
        <dbReference type="ARBA" id="ARBA00022723"/>
    </source>
</evidence>
<dbReference type="GO" id="GO:0008237">
    <property type="term" value="F:metallopeptidase activity"/>
    <property type="evidence" value="ECO:0007669"/>
    <property type="project" value="UniProtKB-KW"/>
</dbReference>
<dbReference type="GO" id="GO:0006508">
    <property type="term" value="P:proteolysis"/>
    <property type="evidence" value="ECO:0007669"/>
    <property type="project" value="UniProtKB-KW"/>
</dbReference>
<dbReference type="GO" id="GO:0046872">
    <property type="term" value="F:metal ion binding"/>
    <property type="evidence" value="ECO:0007669"/>
    <property type="project" value="UniProtKB-KW"/>
</dbReference>
<evidence type="ECO:0000256" key="1">
    <source>
        <dbReference type="ARBA" id="ARBA00022670"/>
    </source>
</evidence>
<dbReference type="AlphaFoldDB" id="A0A1I9YW12"/>
<dbReference type="RefSeq" id="WP_027196673.1">
    <property type="nucleotide sequence ID" value="NZ_CP017565.2"/>
</dbReference>
<keyword evidence="1" id="KW-0645">Protease</keyword>
<dbReference type="InterPro" id="IPR028090">
    <property type="entry name" value="JAB_dom_prok"/>
</dbReference>
<dbReference type="Pfam" id="PF09436">
    <property type="entry name" value="DUF2016"/>
    <property type="match status" value="1"/>
</dbReference>
<evidence type="ECO:0000256" key="5">
    <source>
        <dbReference type="ARBA" id="ARBA00023049"/>
    </source>
</evidence>
<reference evidence="8" key="2">
    <citation type="submission" date="2021-06" db="EMBL/GenBank/DDBJ databases">
        <authorList>
            <person name="Rogers T.H."/>
            <person name="Ramsay J.P."/>
            <person name="Wang P."/>
            <person name="Terpolilli J."/>
        </authorList>
    </citation>
    <scope>NUCLEOTIDE SEQUENCE [LARGE SCALE GENOMIC DNA]</scope>
    <source>
        <strain evidence="8">WSM5005</strain>
        <plasmid evidence="8">pl2WSM5005</plasmid>
    </source>
</reference>
<keyword evidence="8" id="KW-0614">Plasmid</keyword>
<evidence type="ECO:0000256" key="4">
    <source>
        <dbReference type="ARBA" id="ARBA00022833"/>
    </source>
</evidence>
<dbReference type="NCBIfam" id="TIGR03735">
    <property type="entry name" value="PRTRC_A"/>
    <property type="match status" value="1"/>
</dbReference>
<sequence>MNIHDLTLQRSFPTVMVPRNETVAEMDAPGERLLVAENGVFLEIRRPWLSLVRQIAGFTVRTAIPYGRVTPSTRLLCNTIPADLGGVFAGMAREVHPLETGAWIVWSPSTRAFRLAPVGIVTHTGGSLKYQPPALAGDEVLVMDCHSHGRHPAYFSSTDNDDDRHDVKMALVIGNCDRATPSIAVRLCAKGIFEETERAPASWYQAARVSEAV</sequence>
<keyword evidence="9" id="KW-1185">Reference proteome</keyword>
<feature type="domain" description="DUF2016" evidence="6">
    <location>
        <begin position="5"/>
        <end position="75"/>
    </location>
</feature>
<keyword evidence="2" id="KW-0479">Metal-binding</keyword>
<dbReference type="KEGG" id="pspw:BJG93_32950"/>
<dbReference type="InterPro" id="IPR022499">
    <property type="entry name" value="PRTRC_protein-A"/>
</dbReference>
<evidence type="ECO:0000259" key="6">
    <source>
        <dbReference type="Pfam" id="PF09436"/>
    </source>
</evidence>
<evidence type="ECO:0000313" key="8">
    <source>
        <dbReference type="EMBL" id="APA90404.1"/>
    </source>
</evidence>
<keyword evidence="5" id="KW-0482">Metalloprotease</keyword>
<dbReference type="OrthoDB" id="8558084at2"/>
<protein>
    <submittedName>
        <fullName evidence="8">PRTRC system protein A</fullName>
    </submittedName>
</protein>
<evidence type="ECO:0000313" key="9">
    <source>
        <dbReference type="Proteomes" id="UP000179860"/>
    </source>
</evidence>
<dbReference type="InterPro" id="IPR018560">
    <property type="entry name" value="DUF2016"/>
</dbReference>
<reference evidence="8" key="1">
    <citation type="submission" date="2016-09" db="EMBL/GenBank/DDBJ databases">
        <title>The Complete Genome of Burkholderia sprentiae wsm5005.</title>
        <authorList>
            <person name="De Meyer S."/>
            <person name="Wang P."/>
            <person name="Terpolilli J."/>
        </authorList>
    </citation>
    <scope>NUCLEOTIDE SEQUENCE [LARGE SCALE GENOMIC DNA]</scope>
    <source>
        <strain evidence="8">WSM5005</strain>
        <plasmid evidence="8">pl2WSM5005</plasmid>
    </source>
</reference>
<dbReference type="Pfam" id="PF14464">
    <property type="entry name" value="Prok-JAB"/>
    <property type="match status" value="1"/>
</dbReference>
<organism evidence="8 9">
    <name type="scientific">Paraburkholderia sprentiae WSM5005</name>
    <dbReference type="NCBI Taxonomy" id="754502"/>
    <lineage>
        <taxon>Bacteria</taxon>
        <taxon>Pseudomonadati</taxon>
        <taxon>Pseudomonadota</taxon>
        <taxon>Betaproteobacteria</taxon>
        <taxon>Burkholderiales</taxon>
        <taxon>Burkholderiaceae</taxon>
        <taxon>Paraburkholderia</taxon>
    </lineage>
</organism>
<accession>A0A1I9YW12</accession>
<evidence type="ECO:0000259" key="7">
    <source>
        <dbReference type="Pfam" id="PF14464"/>
    </source>
</evidence>